<protein>
    <submittedName>
        <fullName evidence="1">Uncharacterized protein</fullName>
    </submittedName>
</protein>
<dbReference type="Proteomes" id="UP000807769">
    <property type="component" value="Unassembled WGS sequence"/>
</dbReference>
<sequence length="199" mass="22614">MLPEPLICLPRMSNPWPSALSVAVRYRVNDGDSLIPDEISFDHSLRLRSSANVHTTKSSMLLGLELSVFVAGLSTWGDRTKGGVIYEARLAIQERYKNMIQKHLIQEHDTKHDTKTRYKNTIQNEAELHEKHDMMLQGKMPKDLLYNKKNDPLCSMGVGLECLMIELGSHAIEWLWGLAYFSRYAAISIEQQPGFLTGL</sequence>
<proteinExistence type="predicted"/>
<dbReference type="EMBL" id="JABBWG010000018">
    <property type="protein sequence ID" value="KAG1815587.1"/>
    <property type="molecule type" value="Genomic_DNA"/>
</dbReference>
<reference evidence="1" key="1">
    <citation type="journal article" date="2020" name="New Phytol.">
        <title>Comparative genomics reveals dynamic genome evolution in host specialist ectomycorrhizal fungi.</title>
        <authorList>
            <person name="Lofgren L.A."/>
            <person name="Nguyen N.H."/>
            <person name="Vilgalys R."/>
            <person name="Ruytinx J."/>
            <person name="Liao H.L."/>
            <person name="Branco S."/>
            <person name="Kuo A."/>
            <person name="LaButti K."/>
            <person name="Lipzen A."/>
            <person name="Andreopoulos W."/>
            <person name="Pangilinan J."/>
            <person name="Riley R."/>
            <person name="Hundley H."/>
            <person name="Na H."/>
            <person name="Barry K."/>
            <person name="Grigoriev I.V."/>
            <person name="Stajich J.E."/>
            <person name="Kennedy P.G."/>
        </authorList>
    </citation>
    <scope>NUCLEOTIDE SEQUENCE</scope>
    <source>
        <strain evidence="1">MN1</strain>
    </source>
</reference>
<organism evidence="1 2">
    <name type="scientific">Suillus subaureus</name>
    <dbReference type="NCBI Taxonomy" id="48587"/>
    <lineage>
        <taxon>Eukaryota</taxon>
        <taxon>Fungi</taxon>
        <taxon>Dikarya</taxon>
        <taxon>Basidiomycota</taxon>
        <taxon>Agaricomycotina</taxon>
        <taxon>Agaricomycetes</taxon>
        <taxon>Agaricomycetidae</taxon>
        <taxon>Boletales</taxon>
        <taxon>Suillineae</taxon>
        <taxon>Suillaceae</taxon>
        <taxon>Suillus</taxon>
    </lineage>
</organism>
<accession>A0A9P7JD14</accession>
<evidence type="ECO:0000313" key="2">
    <source>
        <dbReference type="Proteomes" id="UP000807769"/>
    </source>
</evidence>
<keyword evidence="2" id="KW-1185">Reference proteome</keyword>
<name>A0A9P7JD14_9AGAM</name>
<evidence type="ECO:0000313" key="1">
    <source>
        <dbReference type="EMBL" id="KAG1815587.1"/>
    </source>
</evidence>
<dbReference type="GeneID" id="64636713"/>
<dbReference type="AlphaFoldDB" id="A0A9P7JD14"/>
<dbReference type="RefSeq" id="XP_041192518.1">
    <property type="nucleotide sequence ID" value="XM_041342697.1"/>
</dbReference>
<gene>
    <name evidence="1" type="ORF">BJ212DRAFT_228163</name>
</gene>
<comment type="caution">
    <text evidence="1">The sequence shown here is derived from an EMBL/GenBank/DDBJ whole genome shotgun (WGS) entry which is preliminary data.</text>
</comment>